<organism evidence="2 3">
    <name type="scientific">Saguinus oedipus</name>
    <name type="common">Cotton-top tamarin</name>
    <name type="synonym">Oedipomidas oedipus</name>
    <dbReference type="NCBI Taxonomy" id="9490"/>
    <lineage>
        <taxon>Eukaryota</taxon>
        <taxon>Metazoa</taxon>
        <taxon>Chordata</taxon>
        <taxon>Craniata</taxon>
        <taxon>Vertebrata</taxon>
        <taxon>Euteleostomi</taxon>
        <taxon>Mammalia</taxon>
        <taxon>Eutheria</taxon>
        <taxon>Euarchontoglires</taxon>
        <taxon>Primates</taxon>
        <taxon>Haplorrhini</taxon>
        <taxon>Platyrrhini</taxon>
        <taxon>Cebidae</taxon>
        <taxon>Callitrichinae</taxon>
        <taxon>Saguinus</taxon>
    </lineage>
</organism>
<accession>A0ABQ9VV23</accession>
<keyword evidence="3" id="KW-1185">Reference proteome</keyword>
<dbReference type="EMBL" id="JASSZA010000004">
    <property type="protein sequence ID" value="KAK2113236.1"/>
    <property type="molecule type" value="Genomic_DNA"/>
</dbReference>
<gene>
    <name evidence="2" type="ORF">P7K49_007502</name>
</gene>
<dbReference type="Proteomes" id="UP001266305">
    <property type="component" value="Unassembled WGS sequence"/>
</dbReference>
<evidence type="ECO:0000256" key="1">
    <source>
        <dbReference type="SAM" id="MobiDB-lite"/>
    </source>
</evidence>
<protein>
    <submittedName>
        <fullName evidence="2">Uncharacterized protein</fullName>
    </submittedName>
</protein>
<reference evidence="2 3" key="1">
    <citation type="submission" date="2023-05" db="EMBL/GenBank/DDBJ databases">
        <title>B98-5 Cell Line De Novo Hybrid Assembly: An Optical Mapping Approach.</title>
        <authorList>
            <person name="Kananen K."/>
            <person name="Auerbach J.A."/>
            <person name="Kautto E."/>
            <person name="Blachly J.S."/>
        </authorList>
    </citation>
    <scope>NUCLEOTIDE SEQUENCE [LARGE SCALE GENOMIC DNA]</scope>
    <source>
        <strain evidence="2">B95-8</strain>
        <tissue evidence="2">Cell line</tissue>
    </source>
</reference>
<proteinExistence type="predicted"/>
<evidence type="ECO:0000313" key="3">
    <source>
        <dbReference type="Proteomes" id="UP001266305"/>
    </source>
</evidence>
<feature type="compositionally biased region" description="Basic and acidic residues" evidence="1">
    <location>
        <begin position="31"/>
        <end position="55"/>
    </location>
</feature>
<evidence type="ECO:0000313" key="2">
    <source>
        <dbReference type="EMBL" id="KAK2113236.1"/>
    </source>
</evidence>
<comment type="caution">
    <text evidence="2">The sequence shown here is derived from an EMBL/GenBank/DDBJ whole genome shotgun (WGS) entry which is preliminary data.</text>
</comment>
<name>A0ABQ9VV23_SAGOE</name>
<feature type="region of interest" description="Disordered" evidence="1">
    <location>
        <begin position="91"/>
        <end position="118"/>
    </location>
</feature>
<feature type="region of interest" description="Disordered" evidence="1">
    <location>
        <begin position="1"/>
        <end position="59"/>
    </location>
</feature>
<sequence length="118" mass="12638">MAAAGSRGRFNQCGSAAAPGTKLTVGSGTGDRTDPMRESTVELGERKRERERMDSEDGAAQWGKGVRHYGCNLPLLKYCTGLTQPAFDEATCHNRETPPRGRSAPQQNGACGSRADPR</sequence>